<dbReference type="PROSITE" id="PS50928">
    <property type="entry name" value="ABC_TM1"/>
    <property type="match status" value="1"/>
</dbReference>
<feature type="transmembrane region" description="Helical" evidence="7">
    <location>
        <begin position="195"/>
        <end position="218"/>
    </location>
</feature>
<keyword evidence="3" id="KW-1003">Cell membrane</keyword>
<accession>A0A2R5EVK0</accession>
<evidence type="ECO:0000256" key="7">
    <source>
        <dbReference type="RuleBase" id="RU363032"/>
    </source>
</evidence>
<feature type="transmembrane region" description="Helical" evidence="7">
    <location>
        <begin position="23"/>
        <end position="44"/>
    </location>
</feature>
<sequence>MAGMTIKGFKKRSRRPMSLGDRMFEYGNFIFLTLLMVVTLYPFLNTLAVSLNNANDSIRGGIYLLPRIWTIENYKYVLGEATIFHATMISILRTVIGTVLTVFCSAMVAYTVSRQEFVLRKFVTIAFILTMYINGGLIPNFLLIRDLGLIDSFWVYIFPGLIGVFNLIIIRSFIEGLPESILESARIDGAGEYRNFFSIVLPLSTPVLATVALFSGVYQWNQWFDVFLYNSSNVELSTLQYELQKILQNSNASMTSKSASDGFANVGQQGSGVTPFSIRATMTIVASLPIIMVYPFLQKYFVKGMMVGGVKG</sequence>
<dbReference type="GO" id="GO:0055085">
    <property type="term" value="P:transmembrane transport"/>
    <property type="evidence" value="ECO:0007669"/>
    <property type="project" value="InterPro"/>
</dbReference>
<dbReference type="CDD" id="cd06261">
    <property type="entry name" value="TM_PBP2"/>
    <property type="match status" value="1"/>
</dbReference>
<protein>
    <submittedName>
        <fullName evidence="9">Sugar ABC transporter permease</fullName>
    </submittedName>
</protein>
<dbReference type="Proteomes" id="UP000245202">
    <property type="component" value="Unassembled WGS sequence"/>
</dbReference>
<keyword evidence="2 7" id="KW-0813">Transport</keyword>
<dbReference type="AlphaFoldDB" id="A0A2R5EVK0"/>
<dbReference type="GO" id="GO:0005886">
    <property type="term" value="C:plasma membrane"/>
    <property type="evidence" value="ECO:0007669"/>
    <property type="project" value="UniProtKB-SubCell"/>
</dbReference>
<keyword evidence="10" id="KW-1185">Reference proteome</keyword>
<evidence type="ECO:0000259" key="8">
    <source>
        <dbReference type="PROSITE" id="PS50928"/>
    </source>
</evidence>
<evidence type="ECO:0000256" key="2">
    <source>
        <dbReference type="ARBA" id="ARBA00022448"/>
    </source>
</evidence>
<evidence type="ECO:0000256" key="6">
    <source>
        <dbReference type="ARBA" id="ARBA00023136"/>
    </source>
</evidence>
<dbReference type="Gene3D" id="1.10.3720.10">
    <property type="entry name" value="MetI-like"/>
    <property type="match status" value="1"/>
</dbReference>
<feature type="transmembrane region" description="Helical" evidence="7">
    <location>
        <begin position="276"/>
        <end position="297"/>
    </location>
</feature>
<comment type="caution">
    <text evidence="9">The sequence shown here is derived from an EMBL/GenBank/DDBJ whole genome shotgun (WGS) entry which is preliminary data.</text>
</comment>
<dbReference type="SUPFAM" id="SSF161098">
    <property type="entry name" value="MetI-like"/>
    <property type="match status" value="1"/>
</dbReference>
<feature type="transmembrane region" description="Helical" evidence="7">
    <location>
        <begin position="153"/>
        <end position="174"/>
    </location>
</feature>
<keyword evidence="4 7" id="KW-0812">Transmembrane</keyword>
<dbReference type="PANTHER" id="PTHR43744:SF9">
    <property type="entry name" value="POLYGALACTURONAN_RHAMNOGALACTURONAN TRANSPORT SYSTEM PERMEASE PROTEIN YTCP"/>
    <property type="match status" value="1"/>
</dbReference>
<dbReference type="InterPro" id="IPR000515">
    <property type="entry name" value="MetI-like"/>
</dbReference>
<evidence type="ECO:0000313" key="9">
    <source>
        <dbReference type="EMBL" id="GBG09689.1"/>
    </source>
</evidence>
<evidence type="ECO:0000256" key="1">
    <source>
        <dbReference type="ARBA" id="ARBA00004651"/>
    </source>
</evidence>
<evidence type="ECO:0000256" key="5">
    <source>
        <dbReference type="ARBA" id="ARBA00022989"/>
    </source>
</evidence>
<dbReference type="InterPro" id="IPR035906">
    <property type="entry name" value="MetI-like_sf"/>
</dbReference>
<feature type="transmembrane region" description="Helical" evidence="7">
    <location>
        <begin position="122"/>
        <end position="141"/>
    </location>
</feature>
<proteinExistence type="inferred from homology"/>
<evidence type="ECO:0000256" key="3">
    <source>
        <dbReference type="ARBA" id="ARBA00022475"/>
    </source>
</evidence>
<dbReference type="EMBL" id="BDQX01000243">
    <property type="protein sequence ID" value="GBG09689.1"/>
    <property type="molecule type" value="Genomic_DNA"/>
</dbReference>
<feature type="domain" description="ABC transmembrane type-1" evidence="8">
    <location>
        <begin position="87"/>
        <end position="297"/>
    </location>
</feature>
<comment type="subcellular location">
    <subcellularLocation>
        <location evidence="1 7">Cell membrane</location>
        <topology evidence="1 7">Multi-pass membrane protein</topology>
    </subcellularLocation>
</comment>
<dbReference type="Pfam" id="PF00528">
    <property type="entry name" value="BPD_transp_1"/>
    <property type="match status" value="1"/>
</dbReference>
<comment type="similarity">
    <text evidence="7">Belongs to the binding-protein-dependent transport system permease family.</text>
</comment>
<gene>
    <name evidence="9" type="ORF">PAT3040_04348</name>
</gene>
<name>A0A2R5EVK0_9BACL</name>
<evidence type="ECO:0000256" key="4">
    <source>
        <dbReference type="ARBA" id="ARBA00022692"/>
    </source>
</evidence>
<feature type="transmembrane region" description="Helical" evidence="7">
    <location>
        <begin position="83"/>
        <end position="110"/>
    </location>
</feature>
<reference evidence="9 10" key="1">
    <citation type="submission" date="2017-08" db="EMBL/GenBank/DDBJ databases">
        <title>Substantial Increase in Enzyme Production by Combined Drug-Resistance Mutations in Paenibacillus agaridevorans.</title>
        <authorList>
            <person name="Tanaka Y."/>
            <person name="Funane K."/>
            <person name="Hosaka T."/>
            <person name="Shiwa Y."/>
            <person name="Fujita N."/>
            <person name="Miyazaki T."/>
            <person name="Yoshikawa H."/>
            <person name="Murakami K."/>
            <person name="Kasahara K."/>
            <person name="Inaoka T."/>
            <person name="Hiraga Y."/>
            <person name="Ochi K."/>
        </authorList>
    </citation>
    <scope>NUCLEOTIDE SEQUENCE [LARGE SCALE GENOMIC DNA]</scope>
    <source>
        <strain evidence="9 10">T-3040</strain>
    </source>
</reference>
<keyword evidence="6 7" id="KW-0472">Membrane</keyword>
<keyword evidence="5 7" id="KW-1133">Transmembrane helix</keyword>
<organism evidence="9 10">
    <name type="scientific">Paenibacillus agaridevorans</name>
    <dbReference type="NCBI Taxonomy" id="171404"/>
    <lineage>
        <taxon>Bacteria</taxon>
        <taxon>Bacillati</taxon>
        <taxon>Bacillota</taxon>
        <taxon>Bacilli</taxon>
        <taxon>Bacillales</taxon>
        <taxon>Paenibacillaceae</taxon>
        <taxon>Paenibacillus</taxon>
    </lineage>
</organism>
<dbReference type="PANTHER" id="PTHR43744">
    <property type="entry name" value="ABC TRANSPORTER PERMEASE PROTEIN MG189-RELATED-RELATED"/>
    <property type="match status" value="1"/>
</dbReference>
<evidence type="ECO:0000313" key="10">
    <source>
        <dbReference type="Proteomes" id="UP000245202"/>
    </source>
</evidence>
<dbReference type="RefSeq" id="WP_087570880.1">
    <property type="nucleotide sequence ID" value="NZ_BDQX01000243.1"/>
</dbReference>